<sequence>MISGLFSWGRDAAHSLPGEYFYYFIVYSILGWFIEGLYNRYSNGTFRKEGLMKGPYKPMYGFTPLLLLALGGTTMPLPLFLAAAFIVPSAVEYATGALLKLLFRRRWWDYTGQEFQLGGHICLLFSLYWWGLAVVCLVAVHPLMIHLYSLTADVWSVLLPLVSLGFAADLALTFLIRRREAGAMEFGNEAGDVL</sequence>
<accession>A0A6M1PT74</accession>
<feature type="transmembrane region" description="Helical" evidence="1">
    <location>
        <begin position="59"/>
        <end position="77"/>
    </location>
</feature>
<dbReference type="Pfam" id="PF06541">
    <property type="entry name" value="ABC_trans_CmpB"/>
    <property type="match status" value="1"/>
</dbReference>
<reference evidence="2 3" key="1">
    <citation type="submission" date="2020-02" db="EMBL/GenBank/DDBJ databases">
        <authorList>
            <person name="Gao J."/>
            <person name="Sun J."/>
        </authorList>
    </citation>
    <scope>NUCLEOTIDE SEQUENCE [LARGE SCALE GENOMIC DNA]</scope>
    <source>
        <strain evidence="2 3">7124</strain>
    </source>
</reference>
<name>A0A6M1PT74_9BACL</name>
<protein>
    <submittedName>
        <fullName evidence="2">Putative ABC transporter permease</fullName>
    </submittedName>
</protein>
<evidence type="ECO:0000313" key="2">
    <source>
        <dbReference type="EMBL" id="NGM83441.1"/>
    </source>
</evidence>
<organism evidence="2 3">
    <name type="scientific">Paenibacillus apii</name>
    <dbReference type="NCBI Taxonomy" id="1850370"/>
    <lineage>
        <taxon>Bacteria</taxon>
        <taxon>Bacillati</taxon>
        <taxon>Bacillota</taxon>
        <taxon>Bacilli</taxon>
        <taxon>Bacillales</taxon>
        <taxon>Paenibacillaceae</taxon>
        <taxon>Paenibacillus</taxon>
    </lineage>
</organism>
<feature type="transmembrane region" description="Helical" evidence="1">
    <location>
        <begin position="123"/>
        <end position="148"/>
    </location>
</feature>
<evidence type="ECO:0000313" key="3">
    <source>
        <dbReference type="Proteomes" id="UP000480151"/>
    </source>
</evidence>
<proteinExistence type="predicted"/>
<dbReference type="AlphaFoldDB" id="A0A6M1PT74"/>
<evidence type="ECO:0000256" key="1">
    <source>
        <dbReference type="SAM" id="Phobius"/>
    </source>
</evidence>
<dbReference type="EMBL" id="JAAKGU010000005">
    <property type="protein sequence ID" value="NGM83441.1"/>
    <property type="molecule type" value="Genomic_DNA"/>
</dbReference>
<feature type="transmembrane region" description="Helical" evidence="1">
    <location>
        <begin position="20"/>
        <end position="38"/>
    </location>
</feature>
<dbReference type="InterPro" id="IPR010540">
    <property type="entry name" value="CmpB_TMEM229"/>
</dbReference>
<dbReference type="RefSeq" id="WP_165098888.1">
    <property type="nucleotide sequence ID" value="NZ_JAAKGU010000005.1"/>
</dbReference>
<feature type="transmembrane region" description="Helical" evidence="1">
    <location>
        <begin position="83"/>
        <end position="103"/>
    </location>
</feature>
<comment type="caution">
    <text evidence="2">The sequence shown here is derived from an EMBL/GenBank/DDBJ whole genome shotgun (WGS) entry which is preliminary data.</text>
</comment>
<keyword evidence="1" id="KW-1133">Transmembrane helix</keyword>
<feature type="transmembrane region" description="Helical" evidence="1">
    <location>
        <begin position="154"/>
        <end position="176"/>
    </location>
</feature>
<dbReference type="Proteomes" id="UP000480151">
    <property type="component" value="Unassembled WGS sequence"/>
</dbReference>
<keyword evidence="1" id="KW-0472">Membrane</keyword>
<keyword evidence="1" id="KW-0812">Transmembrane</keyword>
<keyword evidence="3" id="KW-1185">Reference proteome</keyword>
<gene>
    <name evidence="2" type="ORF">G5B47_13540</name>
</gene>